<name>A0ACC3YBX3_COLTU</name>
<sequence length="81" mass="8851">MMTMNIIHFVPRDLGPNDLIIVQFFPFNPPVKSVGTDMVIIDANGVLVLDFCSQNPAVNTYCTGLQAVFHVFIGLKAADTP</sequence>
<reference evidence="1 2" key="1">
    <citation type="journal article" date="2020" name="Phytopathology">
        <title>Genome Sequence Resources of Colletotrichum truncatum, C. plurivorum, C. musicola, and C. sojae: Four Species Pathogenic to Soybean (Glycine max).</title>
        <authorList>
            <person name="Rogerio F."/>
            <person name="Boufleur T.R."/>
            <person name="Ciampi-Guillardi M."/>
            <person name="Sukno S.A."/>
            <person name="Thon M.R."/>
            <person name="Massola Junior N.S."/>
            <person name="Baroncelli R."/>
        </authorList>
    </citation>
    <scope>NUCLEOTIDE SEQUENCE [LARGE SCALE GENOMIC DNA]</scope>
    <source>
        <strain evidence="1 2">CMES1059</strain>
    </source>
</reference>
<keyword evidence="2" id="KW-1185">Reference proteome</keyword>
<comment type="caution">
    <text evidence="1">The sequence shown here is derived from an EMBL/GenBank/DDBJ whole genome shotgun (WGS) entry which is preliminary data.</text>
</comment>
<proteinExistence type="predicted"/>
<protein>
    <submittedName>
        <fullName evidence="1">Uncharacterized protein</fullName>
    </submittedName>
</protein>
<dbReference type="Proteomes" id="UP000805649">
    <property type="component" value="Unassembled WGS sequence"/>
</dbReference>
<gene>
    <name evidence="1" type="ORF">CTRU02_215679</name>
</gene>
<evidence type="ECO:0000313" key="1">
    <source>
        <dbReference type="EMBL" id="KAL0929323.1"/>
    </source>
</evidence>
<organism evidence="1 2">
    <name type="scientific">Colletotrichum truncatum</name>
    <name type="common">Anthracnose fungus</name>
    <name type="synonym">Colletotrichum capsici</name>
    <dbReference type="NCBI Taxonomy" id="5467"/>
    <lineage>
        <taxon>Eukaryota</taxon>
        <taxon>Fungi</taxon>
        <taxon>Dikarya</taxon>
        <taxon>Ascomycota</taxon>
        <taxon>Pezizomycotina</taxon>
        <taxon>Sordariomycetes</taxon>
        <taxon>Hypocreomycetidae</taxon>
        <taxon>Glomerellales</taxon>
        <taxon>Glomerellaceae</taxon>
        <taxon>Colletotrichum</taxon>
        <taxon>Colletotrichum truncatum species complex</taxon>
    </lineage>
</organism>
<evidence type="ECO:0000313" key="2">
    <source>
        <dbReference type="Proteomes" id="UP000805649"/>
    </source>
</evidence>
<accession>A0ACC3YBX3</accession>
<dbReference type="EMBL" id="VUJX02000018">
    <property type="protein sequence ID" value="KAL0929323.1"/>
    <property type="molecule type" value="Genomic_DNA"/>
</dbReference>